<name>A0ABW5FMI6_9PSEU</name>
<dbReference type="EC" id="3.1.21.-" evidence="2"/>
<feature type="domain" description="Restriction endonuclease type IV Mrr" evidence="1">
    <location>
        <begin position="233"/>
        <end position="350"/>
    </location>
</feature>
<keyword evidence="3" id="KW-1185">Reference proteome</keyword>
<keyword evidence="2" id="KW-0255">Endonuclease</keyword>
<dbReference type="EMBL" id="JBHUKR010000003">
    <property type="protein sequence ID" value="MFD2415037.1"/>
    <property type="molecule type" value="Genomic_DNA"/>
</dbReference>
<dbReference type="Pfam" id="PF04471">
    <property type="entry name" value="Mrr_cat"/>
    <property type="match status" value="1"/>
</dbReference>
<evidence type="ECO:0000259" key="1">
    <source>
        <dbReference type="Pfam" id="PF04471"/>
    </source>
</evidence>
<organism evidence="2 3">
    <name type="scientific">Amycolatopsis pigmentata</name>
    <dbReference type="NCBI Taxonomy" id="450801"/>
    <lineage>
        <taxon>Bacteria</taxon>
        <taxon>Bacillati</taxon>
        <taxon>Actinomycetota</taxon>
        <taxon>Actinomycetes</taxon>
        <taxon>Pseudonocardiales</taxon>
        <taxon>Pseudonocardiaceae</taxon>
        <taxon>Amycolatopsis</taxon>
    </lineage>
</organism>
<dbReference type="InterPro" id="IPR011856">
    <property type="entry name" value="tRNA_endonuc-like_dom_sf"/>
</dbReference>
<dbReference type="GO" id="GO:0004519">
    <property type="term" value="F:endonuclease activity"/>
    <property type="evidence" value="ECO:0007669"/>
    <property type="project" value="UniProtKB-KW"/>
</dbReference>
<dbReference type="InterPro" id="IPR007560">
    <property type="entry name" value="Restrct_endonuc_IV_Mrr"/>
</dbReference>
<comment type="caution">
    <text evidence="2">The sequence shown here is derived from an EMBL/GenBank/DDBJ whole genome shotgun (WGS) entry which is preliminary data.</text>
</comment>
<dbReference type="PANTHER" id="PTHR30015:SF7">
    <property type="entry name" value="TYPE IV METHYL-DIRECTED RESTRICTION ENZYME ECOKMRR"/>
    <property type="match status" value="1"/>
</dbReference>
<dbReference type="InterPro" id="IPR052906">
    <property type="entry name" value="Type_IV_Methyl-Rstrct_Enzyme"/>
</dbReference>
<dbReference type="InterPro" id="IPR011335">
    <property type="entry name" value="Restrct_endonuc-II-like"/>
</dbReference>
<dbReference type="Proteomes" id="UP001597417">
    <property type="component" value="Unassembled WGS sequence"/>
</dbReference>
<protein>
    <submittedName>
        <fullName evidence="2">Restriction endonuclease</fullName>
        <ecNumber evidence="2">3.1.21.-</ecNumber>
    </submittedName>
</protein>
<proteinExistence type="predicted"/>
<evidence type="ECO:0000313" key="3">
    <source>
        <dbReference type="Proteomes" id="UP001597417"/>
    </source>
</evidence>
<keyword evidence="2" id="KW-0378">Hydrolase</keyword>
<accession>A0ABW5FMI6</accession>
<sequence length="367" mass="41723">MGAIWMPRGKLVEDLIDLVGARVGLAVNEASFENSIRSTEYVDLLRGESGELIRIRSEAVEELAALVLAHFGDIKAEEGPFATMKTCMDLWRDNPNREAPMRRLLEIVAPQIRQRSDSGILFISSYTTMLSLADLGFNTPSSTRQKGYISKEQMQRATEILKEEFGETGNYVAIRIFDAILREREVTFLFSRIRRYTQEQQISLTSLFESQALNGDRFDQRYIDFLSVNLDEIDRINWRQFEALCAEYFSRQGLHVQLGPGANDNGVDIRVWPQEGNVDAPPLILIQCKRQRVRVSKTVVKALWADVSFEEAKMGLIATTSDLEPGAKMVRETRGYPVDIANRDAIREWIAKLRTPRTGLFLPDTLP</sequence>
<dbReference type="GO" id="GO:0016787">
    <property type="term" value="F:hydrolase activity"/>
    <property type="evidence" value="ECO:0007669"/>
    <property type="project" value="UniProtKB-KW"/>
</dbReference>
<dbReference type="SUPFAM" id="SSF52980">
    <property type="entry name" value="Restriction endonuclease-like"/>
    <property type="match status" value="1"/>
</dbReference>
<keyword evidence="2" id="KW-0540">Nuclease</keyword>
<dbReference type="RefSeq" id="WP_378260475.1">
    <property type="nucleotide sequence ID" value="NZ_JBHUKR010000003.1"/>
</dbReference>
<dbReference type="PANTHER" id="PTHR30015">
    <property type="entry name" value="MRR RESTRICTION SYSTEM PROTEIN"/>
    <property type="match status" value="1"/>
</dbReference>
<gene>
    <name evidence="2" type="ORF">ACFSXZ_01725</name>
</gene>
<dbReference type="Gene3D" id="3.40.1350.10">
    <property type="match status" value="1"/>
</dbReference>
<reference evidence="3" key="1">
    <citation type="journal article" date="2019" name="Int. J. Syst. Evol. Microbiol.">
        <title>The Global Catalogue of Microorganisms (GCM) 10K type strain sequencing project: providing services to taxonomists for standard genome sequencing and annotation.</title>
        <authorList>
            <consortium name="The Broad Institute Genomics Platform"/>
            <consortium name="The Broad Institute Genome Sequencing Center for Infectious Disease"/>
            <person name="Wu L."/>
            <person name="Ma J."/>
        </authorList>
    </citation>
    <scope>NUCLEOTIDE SEQUENCE [LARGE SCALE GENOMIC DNA]</scope>
    <source>
        <strain evidence="3">CGMCC 4.7645</strain>
    </source>
</reference>
<evidence type="ECO:0000313" key="2">
    <source>
        <dbReference type="EMBL" id="MFD2415037.1"/>
    </source>
</evidence>